<keyword evidence="4 6" id="KW-0804">Transcription</keyword>
<organism evidence="8 9">
    <name type="scientific">Corynebacterium anserum</name>
    <dbReference type="NCBI Taxonomy" id="2684406"/>
    <lineage>
        <taxon>Bacteria</taxon>
        <taxon>Bacillati</taxon>
        <taxon>Actinomycetota</taxon>
        <taxon>Actinomycetes</taxon>
        <taxon>Mycobacteriales</taxon>
        <taxon>Corynebacteriaceae</taxon>
        <taxon>Corynebacterium</taxon>
    </lineage>
</organism>
<comment type="similarity">
    <text evidence="6">Belongs to the HrcA family.</text>
</comment>
<dbReference type="Proteomes" id="UP000515275">
    <property type="component" value="Chromosome"/>
</dbReference>
<name>A0A7G7YMP8_9CORY</name>
<evidence type="ECO:0000256" key="3">
    <source>
        <dbReference type="ARBA" id="ARBA00023016"/>
    </source>
</evidence>
<dbReference type="InterPro" id="IPR036388">
    <property type="entry name" value="WH-like_DNA-bd_sf"/>
</dbReference>
<dbReference type="HAMAP" id="MF_00081">
    <property type="entry name" value="HrcA"/>
    <property type="match status" value="1"/>
</dbReference>
<evidence type="ECO:0000256" key="4">
    <source>
        <dbReference type="ARBA" id="ARBA00023163"/>
    </source>
</evidence>
<dbReference type="Pfam" id="PF01628">
    <property type="entry name" value="HrcA"/>
    <property type="match status" value="1"/>
</dbReference>
<dbReference type="PANTHER" id="PTHR34824:SF1">
    <property type="entry name" value="HEAT-INDUCIBLE TRANSCRIPTION REPRESSOR HRCA"/>
    <property type="match status" value="1"/>
</dbReference>
<feature type="domain" description="Heat-inducible transcription repressor HrcA C-terminal" evidence="7">
    <location>
        <begin position="106"/>
        <end position="324"/>
    </location>
</feature>
<dbReference type="InterPro" id="IPR036390">
    <property type="entry name" value="WH_DNA-bd_sf"/>
</dbReference>
<dbReference type="RefSeq" id="WP_186277116.1">
    <property type="nucleotide sequence ID" value="NZ_CP046883.1"/>
</dbReference>
<evidence type="ECO:0000313" key="8">
    <source>
        <dbReference type="EMBL" id="QNH95768.1"/>
    </source>
</evidence>
<keyword evidence="2 6" id="KW-0805">Transcription regulation</keyword>
<reference evidence="8 9" key="1">
    <citation type="submission" date="2019-12" db="EMBL/GenBank/DDBJ databases">
        <title>Corynebacterium sp. nov., isolated from feces of the Anser Albifrons in China.</title>
        <authorList>
            <person name="Liu Q."/>
        </authorList>
    </citation>
    <scope>NUCLEOTIDE SEQUENCE [LARGE SCALE GENOMIC DNA]</scope>
    <source>
        <strain evidence="8 9">23H37-10</strain>
    </source>
</reference>
<evidence type="ECO:0000256" key="6">
    <source>
        <dbReference type="HAMAP-Rule" id="MF_00081"/>
    </source>
</evidence>
<dbReference type="Gene3D" id="3.30.450.40">
    <property type="match status" value="1"/>
</dbReference>
<evidence type="ECO:0000256" key="2">
    <source>
        <dbReference type="ARBA" id="ARBA00023015"/>
    </source>
</evidence>
<protein>
    <recommendedName>
        <fullName evidence="6">Heat-inducible transcription repressor HrcA</fullName>
    </recommendedName>
</protein>
<dbReference type="InterPro" id="IPR029016">
    <property type="entry name" value="GAF-like_dom_sf"/>
</dbReference>
<evidence type="ECO:0000259" key="7">
    <source>
        <dbReference type="Pfam" id="PF01628"/>
    </source>
</evidence>
<accession>A0A7G7YMP8</accession>
<dbReference type="InterPro" id="IPR002571">
    <property type="entry name" value="HrcA"/>
</dbReference>
<keyword evidence="1 6" id="KW-0678">Repressor</keyword>
<keyword evidence="3 6" id="KW-0346">Stress response</keyword>
<dbReference type="InterPro" id="IPR021153">
    <property type="entry name" value="HrcA_C"/>
</dbReference>
<dbReference type="KEGG" id="cans:GP473_02915"/>
<keyword evidence="9" id="KW-1185">Reference proteome</keyword>
<dbReference type="GO" id="GO:0003677">
    <property type="term" value="F:DNA binding"/>
    <property type="evidence" value="ECO:0007669"/>
    <property type="project" value="InterPro"/>
</dbReference>
<dbReference type="AlphaFoldDB" id="A0A7G7YMP8"/>
<dbReference type="Gene3D" id="3.30.390.60">
    <property type="entry name" value="Heat-inducible transcription repressor hrca homolog, domain 3"/>
    <property type="match status" value="1"/>
</dbReference>
<evidence type="ECO:0000256" key="5">
    <source>
        <dbReference type="ARBA" id="ARBA00055319"/>
    </source>
</evidence>
<dbReference type="EMBL" id="CP046883">
    <property type="protein sequence ID" value="QNH95768.1"/>
    <property type="molecule type" value="Genomic_DNA"/>
</dbReference>
<dbReference type="FunFam" id="1.10.10.10:FF:000049">
    <property type="entry name" value="Heat-inducible transcription repressor HrcA"/>
    <property type="match status" value="1"/>
</dbReference>
<dbReference type="Gene3D" id="1.10.10.10">
    <property type="entry name" value="Winged helix-like DNA-binding domain superfamily/Winged helix DNA-binding domain"/>
    <property type="match status" value="1"/>
</dbReference>
<dbReference type="PIRSF" id="PIRSF005485">
    <property type="entry name" value="HrcA"/>
    <property type="match status" value="1"/>
</dbReference>
<dbReference type="PANTHER" id="PTHR34824">
    <property type="entry name" value="HEAT-INDUCIBLE TRANSCRIPTION REPRESSOR HRCA"/>
    <property type="match status" value="1"/>
</dbReference>
<proteinExistence type="inferred from homology"/>
<evidence type="ECO:0000313" key="9">
    <source>
        <dbReference type="Proteomes" id="UP000515275"/>
    </source>
</evidence>
<gene>
    <name evidence="6 8" type="primary">hrcA</name>
    <name evidence="8" type="ORF">GP473_02915</name>
</gene>
<comment type="function">
    <text evidence="5 6">Negative regulator of class I heat shock genes (grpE-dnaK-dnaJ and groELS operons). Prevents heat-shock induction of these operons.</text>
</comment>
<dbReference type="SUPFAM" id="SSF55781">
    <property type="entry name" value="GAF domain-like"/>
    <property type="match status" value="1"/>
</dbReference>
<dbReference type="InterPro" id="IPR023120">
    <property type="entry name" value="WHTH_transcript_rep_HrcA_IDD"/>
</dbReference>
<dbReference type="SUPFAM" id="SSF46785">
    <property type="entry name" value="Winged helix' DNA-binding domain"/>
    <property type="match status" value="1"/>
</dbReference>
<sequence>MSAGTEQRRNEVLRAIVSDFISTQEPVGSKALVDRHKLGVSSATIRNDMAVLEAEGYITQQHTSSGRIPTAKGYRRFVDAIHEVKPLSRAEKRAILDFLENGVDLEDVLRRSVQLLAQLTRQVAVVQLPDLRVGRVKHCEVVPLASQRLLLVLITDTGRVDQRNVDLAEPLSDDDAVRLRELVNKAMVGRTLDEACAQIAKVAQEAKSRTTAAELCDAIVAVSTVLVETLLERPNEKLILAGTSNLMGVGDLAPVLEALEEQVVMLKMLNGVRDMHWQVSIGEENEDEELRKASVISAGYGSSTTVLGGMGVVGPTHLDYPGTISSVTAVAHYVSRILAGE</sequence>
<dbReference type="NCBIfam" id="TIGR00331">
    <property type="entry name" value="hrcA"/>
    <property type="match status" value="1"/>
</dbReference>
<evidence type="ECO:0000256" key="1">
    <source>
        <dbReference type="ARBA" id="ARBA00022491"/>
    </source>
</evidence>
<dbReference type="GO" id="GO:0045892">
    <property type="term" value="P:negative regulation of DNA-templated transcription"/>
    <property type="evidence" value="ECO:0007669"/>
    <property type="project" value="UniProtKB-UniRule"/>
</dbReference>